<sequence length="56" mass="6653">MDASRARRTRDPARRAWYARYRQWRFARHYGFLERLPPDPASTLTSRARPCSPSTS</sequence>
<dbReference type="AlphaFoldDB" id="A0A518H7Q4"/>
<evidence type="ECO:0000256" key="1">
    <source>
        <dbReference type="SAM" id="MobiDB-lite"/>
    </source>
</evidence>
<evidence type="ECO:0000313" key="3">
    <source>
        <dbReference type="Proteomes" id="UP000317835"/>
    </source>
</evidence>
<dbReference type="EMBL" id="CP036426">
    <property type="protein sequence ID" value="QDV36821.1"/>
    <property type="molecule type" value="Genomic_DNA"/>
</dbReference>
<dbReference type="KEGG" id="tpla:ElP_47500"/>
<feature type="region of interest" description="Disordered" evidence="1">
    <location>
        <begin position="37"/>
        <end position="56"/>
    </location>
</feature>
<dbReference type="Proteomes" id="UP000317835">
    <property type="component" value="Chromosome"/>
</dbReference>
<accession>A0A518H7Q4</accession>
<protein>
    <submittedName>
        <fullName evidence="2">Uncharacterized protein</fullName>
    </submittedName>
</protein>
<feature type="compositionally biased region" description="Polar residues" evidence="1">
    <location>
        <begin position="42"/>
        <end position="56"/>
    </location>
</feature>
<name>A0A518H7Q4_9BACT</name>
<organism evidence="2 3">
    <name type="scientific">Tautonia plasticadhaerens</name>
    <dbReference type="NCBI Taxonomy" id="2527974"/>
    <lineage>
        <taxon>Bacteria</taxon>
        <taxon>Pseudomonadati</taxon>
        <taxon>Planctomycetota</taxon>
        <taxon>Planctomycetia</taxon>
        <taxon>Isosphaerales</taxon>
        <taxon>Isosphaeraceae</taxon>
        <taxon>Tautonia</taxon>
    </lineage>
</organism>
<keyword evidence="3" id="KW-1185">Reference proteome</keyword>
<proteinExistence type="predicted"/>
<reference evidence="2 3" key="1">
    <citation type="submission" date="2019-02" db="EMBL/GenBank/DDBJ databases">
        <title>Deep-cultivation of Planctomycetes and their phenomic and genomic characterization uncovers novel biology.</title>
        <authorList>
            <person name="Wiegand S."/>
            <person name="Jogler M."/>
            <person name="Boedeker C."/>
            <person name="Pinto D."/>
            <person name="Vollmers J."/>
            <person name="Rivas-Marin E."/>
            <person name="Kohn T."/>
            <person name="Peeters S.H."/>
            <person name="Heuer A."/>
            <person name="Rast P."/>
            <person name="Oberbeckmann S."/>
            <person name="Bunk B."/>
            <person name="Jeske O."/>
            <person name="Meyerdierks A."/>
            <person name="Storesund J.E."/>
            <person name="Kallscheuer N."/>
            <person name="Luecker S."/>
            <person name="Lage O.M."/>
            <person name="Pohl T."/>
            <person name="Merkel B.J."/>
            <person name="Hornburger P."/>
            <person name="Mueller R.-W."/>
            <person name="Bruemmer F."/>
            <person name="Labrenz M."/>
            <person name="Spormann A.M."/>
            <person name="Op den Camp H."/>
            <person name="Overmann J."/>
            <person name="Amann R."/>
            <person name="Jetten M.S.M."/>
            <person name="Mascher T."/>
            <person name="Medema M.H."/>
            <person name="Devos D.P."/>
            <person name="Kaster A.-K."/>
            <person name="Ovreas L."/>
            <person name="Rohde M."/>
            <person name="Galperin M.Y."/>
            <person name="Jogler C."/>
        </authorList>
    </citation>
    <scope>NUCLEOTIDE SEQUENCE [LARGE SCALE GENOMIC DNA]</scope>
    <source>
        <strain evidence="2 3">ElP</strain>
    </source>
</reference>
<evidence type="ECO:0000313" key="2">
    <source>
        <dbReference type="EMBL" id="QDV36821.1"/>
    </source>
</evidence>
<gene>
    <name evidence="2" type="ORF">ElP_47500</name>
</gene>